<evidence type="ECO:0000313" key="2">
    <source>
        <dbReference type="RefSeq" id="XP_056852207.1"/>
    </source>
</evidence>
<name>A0A9W3CKQ3_RAPSA</name>
<dbReference type="GeneID" id="130501330"/>
<organism evidence="1 2">
    <name type="scientific">Raphanus sativus</name>
    <name type="common">Radish</name>
    <name type="synonym">Raphanus raphanistrum var. sativus</name>
    <dbReference type="NCBI Taxonomy" id="3726"/>
    <lineage>
        <taxon>Eukaryota</taxon>
        <taxon>Viridiplantae</taxon>
        <taxon>Streptophyta</taxon>
        <taxon>Embryophyta</taxon>
        <taxon>Tracheophyta</taxon>
        <taxon>Spermatophyta</taxon>
        <taxon>Magnoliopsida</taxon>
        <taxon>eudicotyledons</taxon>
        <taxon>Gunneridae</taxon>
        <taxon>Pentapetalae</taxon>
        <taxon>rosids</taxon>
        <taxon>malvids</taxon>
        <taxon>Brassicales</taxon>
        <taxon>Brassicaceae</taxon>
        <taxon>Brassiceae</taxon>
        <taxon>Raphanus</taxon>
    </lineage>
</organism>
<reference evidence="2" key="2">
    <citation type="submission" date="2025-08" db="UniProtKB">
        <authorList>
            <consortium name="RefSeq"/>
        </authorList>
    </citation>
    <scope>IDENTIFICATION</scope>
    <source>
        <tissue evidence="2">Leaf</tissue>
    </source>
</reference>
<dbReference type="KEGG" id="rsz:130501330"/>
<dbReference type="RefSeq" id="XP_056852207.1">
    <property type="nucleotide sequence ID" value="XM_056996227.1"/>
</dbReference>
<accession>A0A9W3CKQ3</accession>
<dbReference type="Proteomes" id="UP000504610">
    <property type="component" value="Chromosome 2"/>
</dbReference>
<protein>
    <submittedName>
        <fullName evidence="2">Uncharacterized protein LOC130501330</fullName>
    </submittedName>
</protein>
<dbReference type="AlphaFoldDB" id="A0A9W3CKQ3"/>
<sequence>MKRLQNPESNAVATEVSMAASIAFSTTLISSTRVSPAKSSLPSPSSLSFLRTISSTLRSGFALRSSLSSSSLAGPSLSKLRPMIFHWLETRRLILRLRLCLIRSSSRLSSLNTLGRSM</sequence>
<proteinExistence type="predicted"/>
<gene>
    <name evidence="2" type="primary">LOC130501330</name>
</gene>
<keyword evidence="1" id="KW-1185">Reference proteome</keyword>
<reference evidence="1" key="1">
    <citation type="journal article" date="2019" name="Database">
        <title>The radish genome database (RadishGD): an integrated information resource for radish genomics.</title>
        <authorList>
            <person name="Yu H.J."/>
            <person name="Baek S."/>
            <person name="Lee Y.J."/>
            <person name="Cho A."/>
            <person name="Mun J.H."/>
        </authorList>
    </citation>
    <scope>NUCLEOTIDE SEQUENCE [LARGE SCALE GENOMIC DNA]</scope>
    <source>
        <strain evidence="1">cv. WK10039</strain>
    </source>
</reference>
<evidence type="ECO:0000313" key="1">
    <source>
        <dbReference type="Proteomes" id="UP000504610"/>
    </source>
</evidence>